<evidence type="ECO:0000256" key="1">
    <source>
        <dbReference type="SAM" id="MobiDB-lite"/>
    </source>
</evidence>
<feature type="compositionally biased region" description="Basic residues" evidence="1">
    <location>
        <begin position="132"/>
        <end position="159"/>
    </location>
</feature>
<organism evidence="2">
    <name type="scientific">Sipha flava</name>
    <name type="common">yellow sugarcane aphid</name>
    <dbReference type="NCBI Taxonomy" id="143950"/>
    <lineage>
        <taxon>Eukaryota</taxon>
        <taxon>Metazoa</taxon>
        <taxon>Ecdysozoa</taxon>
        <taxon>Arthropoda</taxon>
        <taxon>Hexapoda</taxon>
        <taxon>Insecta</taxon>
        <taxon>Pterygota</taxon>
        <taxon>Neoptera</taxon>
        <taxon>Paraneoptera</taxon>
        <taxon>Hemiptera</taxon>
        <taxon>Sternorrhyncha</taxon>
        <taxon>Aphidomorpha</taxon>
        <taxon>Aphidoidea</taxon>
        <taxon>Aphididae</taxon>
        <taxon>Sipha</taxon>
    </lineage>
</organism>
<gene>
    <name evidence="2" type="primary">KCNQ1</name>
    <name evidence="2" type="ORF">g.100597</name>
</gene>
<accession>A0A2S2Q598</accession>
<sequence length="266" mass="29710">MLAWPFCVNMNRAEEVQLFRKSREVSLRSNGSSGSSGGTTGGVGSPGRNVVTSDEIKQRQRSRTIGGLGASERIAGGSDDGPCVGTFSPAASASGRSEEDGNDEHYRRNHIQQQQQQRFNGKQEAPDQQARPPHHHRRMPRFGEAHHRRVPTPLKKRRKPREDFADPPTPSSDADDAAIVEVVTTGDAKPPAPPGVPDPYYPIYLPIDQAFKAKYVFHQRKGKTFQERVYVFLEHPCGWICFIYHFAVQNFTQTENVDEVSKNLSE</sequence>
<reference evidence="2" key="1">
    <citation type="submission" date="2018-04" db="EMBL/GenBank/DDBJ databases">
        <title>Transcriptome assembly of Sipha flava.</title>
        <authorList>
            <person name="Scully E.D."/>
            <person name="Geib S.M."/>
            <person name="Palmer N.A."/>
            <person name="Koch K."/>
            <person name="Bradshaw J."/>
            <person name="Heng-Moss T."/>
            <person name="Sarath G."/>
        </authorList>
    </citation>
    <scope>NUCLEOTIDE SEQUENCE</scope>
</reference>
<evidence type="ECO:0000313" key="2">
    <source>
        <dbReference type="EMBL" id="MBY72933.1"/>
    </source>
</evidence>
<dbReference type="EMBL" id="GGMS01003730">
    <property type="protein sequence ID" value="MBY72933.1"/>
    <property type="molecule type" value="Transcribed_RNA"/>
</dbReference>
<feature type="compositionally biased region" description="Gly residues" evidence="1">
    <location>
        <begin position="34"/>
        <end position="45"/>
    </location>
</feature>
<dbReference type="OrthoDB" id="8879391at2759"/>
<proteinExistence type="predicted"/>
<protein>
    <submittedName>
        <fullName evidence="2">Potassium voltage-gated channel subfamily KQT member 1</fullName>
    </submittedName>
</protein>
<feature type="compositionally biased region" description="Basic and acidic residues" evidence="1">
    <location>
        <begin position="96"/>
        <end position="106"/>
    </location>
</feature>
<dbReference type="AlphaFoldDB" id="A0A2S2Q598"/>
<name>A0A2S2Q598_9HEMI</name>
<feature type="region of interest" description="Disordered" evidence="1">
    <location>
        <begin position="26"/>
        <end position="176"/>
    </location>
</feature>